<dbReference type="Gene3D" id="3.40.50.720">
    <property type="entry name" value="NAD(P)-binding Rossmann-like Domain"/>
    <property type="match status" value="1"/>
</dbReference>
<name>A0A0F6A784_9GAMM</name>
<comment type="similarity">
    <text evidence="2">Belongs to the NAD(P)-dependent epimerase/dehydratase family.</text>
</comment>
<dbReference type="InterPro" id="IPR036291">
    <property type="entry name" value="NAD(P)-bd_dom_sf"/>
</dbReference>
<reference evidence="4 5" key="1">
    <citation type="journal article" date="2015" name="BMC Genomics">
        <title>Genome mining reveals unlocked bioactive potential of marine Gram-negative bacteria.</title>
        <authorList>
            <person name="Machado H."/>
            <person name="Sonnenschein E.C."/>
            <person name="Melchiorsen J."/>
            <person name="Gram L."/>
        </authorList>
    </citation>
    <scope>NUCLEOTIDE SEQUENCE [LARGE SCALE GENOMIC DNA]</scope>
    <source>
        <strain evidence="4 5">S4054</strain>
    </source>
</reference>
<comment type="pathway">
    <text evidence="1">Bacterial outer membrane biogenesis; LPS O-antigen biosynthesis.</text>
</comment>
<dbReference type="PANTHER" id="PTHR43000">
    <property type="entry name" value="DTDP-D-GLUCOSE 4,6-DEHYDRATASE-RELATED"/>
    <property type="match status" value="1"/>
</dbReference>
<protein>
    <recommendedName>
        <fullName evidence="3">NAD-dependent epimerase/dehydratase domain-containing protein</fullName>
    </recommendedName>
</protein>
<dbReference type="RefSeq" id="WP_046357560.1">
    <property type="nucleotide sequence ID" value="NZ_AUXW01000172.1"/>
</dbReference>
<evidence type="ECO:0000256" key="1">
    <source>
        <dbReference type="ARBA" id="ARBA00005125"/>
    </source>
</evidence>
<evidence type="ECO:0000256" key="2">
    <source>
        <dbReference type="ARBA" id="ARBA00007637"/>
    </source>
</evidence>
<sequence length="286" mass="31349">MDKTVILGGSGYIGSNVSKALHQQGIEVVALSRKDVDLEDSAAAVSKLAGHLLDAENLVICSAITRTSANDTNSCNQNIKQLQTIITALQTYLPKRVIYLSAADVYGHYGSRATESAVLTPQNEYGAFKVFAENMLRINFAARCKLSVLRFSGVFGGDQDTTSLIYRLHSSVINKKTISLSNNGSSKRDFVPVTLLAEAIKQLVRCNTCGTFNVSTGQELNIVELVNLIEHNCDKKAELNLTSDKSDRDFDLSLDNSKLISHFPTLCIPNLYDALTRFLCELPHEQ</sequence>
<dbReference type="InterPro" id="IPR001509">
    <property type="entry name" value="Epimerase_deHydtase"/>
</dbReference>
<dbReference type="PATRIC" id="fig|1129367.4.peg.4145"/>
<feature type="domain" description="NAD-dependent epimerase/dehydratase" evidence="3">
    <location>
        <begin position="5"/>
        <end position="205"/>
    </location>
</feature>
<proteinExistence type="inferred from homology"/>
<organism evidence="4 5">
    <name type="scientific">Pseudoalteromonas luteoviolacea S4054</name>
    <dbReference type="NCBI Taxonomy" id="1129367"/>
    <lineage>
        <taxon>Bacteria</taxon>
        <taxon>Pseudomonadati</taxon>
        <taxon>Pseudomonadota</taxon>
        <taxon>Gammaproteobacteria</taxon>
        <taxon>Alteromonadales</taxon>
        <taxon>Pseudoalteromonadaceae</taxon>
        <taxon>Pseudoalteromonas</taxon>
    </lineage>
</organism>
<evidence type="ECO:0000259" key="3">
    <source>
        <dbReference type="Pfam" id="PF01370"/>
    </source>
</evidence>
<gene>
    <name evidence="4" type="ORF">N479_20360</name>
</gene>
<dbReference type="SUPFAM" id="SSF51735">
    <property type="entry name" value="NAD(P)-binding Rossmann-fold domains"/>
    <property type="match status" value="1"/>
</dbReference>
<dbReference type="CDD" id="cd08946">
    <property type="entry name" value="SDR_e"/>
    <property type="match status" value="1"/>
</dbReference>
<accession>A0A0F6A784</accession>
<dbReference type="EMBL" id="AUXW01000172">
    <property type="protein sequence ID" value="KKE81973.1"/>
    <property type="molecule type" value="Genomic_DNA"/>
</dbReference>
<evidence type="ECO:0000313" key="5">
    <source>
        <dbReference type="Proteomes" id="UP000033434"/>
    </source>
</evidence>
<comment type="caution">
    <text evidence="4">The sequence shown here is derived from an EMBL/GenBank/DDBJ whole genome shotgun (WGS) entry which is preliminary data.</text>
</comment>
<dbReference type="Pfam" id="PF01370">
    <property type="entry name" value="Epimerase"/>
    <property type="match status" value="1"/>
</dbReference>
<dbReference type="AlphaFoldDB" id="A0A0F6A784"/>
<evidence type="ECO:0000313" key="4">
    <source>
        <dbReference type="EMBL" id="KKE81973.1"/>
    </source>
</evidence>
<dbReference type="Proteomes" id="UP000033434">
    <property type="component" value="Unassembled WGS sequence"/>
</dbReference>